<protein>
    <submittedName>
        <fullName evidence="3">Uncharacterized protein</fullName>
    </submittedName>
</protein>
<dbReference type="RefSeq" id="WP_121444464.1">
    <property type="nucleotide sequence ID" value="NZ_RBIJ01000003.1"/>
</dbReference>
<dbReference type="OrthoDB" id="9801455at2"/>
<keyword evidence="2" id="KW-0812">Transmembrane</keyword>
<feature type="region of interest" description="Disordered" evidence="1">
    <location>
        <begin position="633"/>
        <end position="653"/>
    </location>
</feature>
<accession>A0A660KXH3</accession>
<dbReference type="AlphaFoldDB" id="A0A660KXH3"/>
<name>A0A660KXH3_9BACL</name>
<keyword evidence="4" id="KW-1185">Reference proteome</keyword>
<comment type="caution">
    <text evidence="3">The sequence shown here is derived from an EMBL/GenBank/DDBJ whole genome shotgun (WGS) entry which is preliminary data.</text>
</comment>
<feature type="transmembrane region" description="Helical" evidence="2">
    <location>
        <begin position="35"/>
        <end position="58"/>
    </location>
</feature>
<evidence type="ECO:0000256" key="2">
    <source>
        <dbReference type="SAM" id="Phobius"/>
    </source>
</evidence>
<proteinExistence type="predicted"/>
<keyword evidence="2" id="KW-0472">Membrane</keyword>
<organism evidence="3 4">
    <name type="scientific">Brockia lithotrophica</name>
    <dbReference type="NCBI Taxonomy" id="933949"/>
    <lineage>
        <taxon>Bacteria</taxon>
        <taxon>Bacillati</taxon>
        <taxon>Bacillota</taxon>
        <taxon>Bacilli</taxon>
        <taxon>Bacillales</taxon>
        <taxon>Bacillales Family X. Incertae Sedis</taxon>
        <taxon>Brockia</taxon>
    </lineage>
</organism>
<keyword evidence="2" id="KW-1133">Transmembrane helix</keyword>
<dbReference type="EMBL" id="RBIJ01000003">
    <property type="protein sequence ID" value="RKQ84726.1"/>
    <property type="molecule type" value="Genomic_DNA"/>
</dbReference>
<evidence type="ECO:0000256" key="1">
    <source>
        <dbReference type="SAM" id="MobiDB-lite"/>
    </source>
</evidence>
<sequence length="699" mass="77256">MKWGKAPRGATRGTSRLVLWGRKVREKVQREAQKAGGYALVLVLITFLLFSFLGTALLELTVLSAHTGKKSDTLLRAQSRVEDAMVLFEAHLAKELKALSPAPGGGTGERQIRQAVDRAVQAMPRDPNFAAEFEDLKSTLDTGVAYSGVLTMKFTGRDALGSEHVVRRTYAVSNLPFVYAVASQGEVRLNGAPFIQGDIAAKGPLYVDKKAKWHGCSREQNNLIGFLLCLIDHYILGTGSTFESGYPAMQRADGSAAFISLEKKDLYIDGTRYDFTDANLARAFTHTNTIPAPQASTVTKQVFQIDVGGLVDKRAKEAEAWRQQILSCMNDRKNRGNLKHGTESYDRYFDGRGAIPQLVGVTRGEMDCGNERIYLYYVESGLLPSRLEINMSHTDPVGNSGTGRTVVYINRDLTISAEYFPVVYSVHGDLIVDGDLTLKCSKDGRCPRLQTTGNVYVTGKVDIEGGNLDIGSGPDSWMVIRKSPQGIFQKLGWLIGDLVTFLTGLYDQTPKIRNAEMYWGNLYINDSVHIENSFLGSVTNKQFAKPVAVYVKGDAYLDNFTNKYDQNERTVYLLAERNIYMFNNNEFQDEPQKIKAYLYTNRKLALYGVVSNVELHGGVYGKEAVILNATKGKTRNVGGGNPDPESNQLSLPPEQSRLKVVFDPDMILLPPKGLESVFSPGVYSPGQLTLEPLTTEIVR</sequence>
<evidence type="ECO:0000313" key="4">
    <source>
        <dbReference type="Proteomes" id="UP000267019"/>
    </source>
</evidence>
<evidence type="ECO:0000313" key="3">
    <source>
        <dbReference type="EMBL" id="RKQ84726.1"/>
    </source>
</evidence>
<gene>
    <name evidence="3" type="ORF">C7438_1220</name>
</gene>
<dbReference type="Proteomes" id="UP000267019">
    <property type="component" value="Unassembled WGS sequence"/>
</dbReference>
<reference evidence="3 4" key="1">
    <citation type="submission" date="2018-10" db="EMBL/GenBank/DDBJ databases">
        <title>Genomic Encyclopedia of Type Strains, Phase IV (KMG-IV): sequencing the most valuable type-strain genomes for metagenomic binning, comparative biology and taxonomic classification.</title>
        <authorList>
            <person name="Goeker M."/>
        </authorList>
    </citation>
    <scope>NUCLEOTIDE SEQUENCE [LARGE SCALE GENOMIC DNA]</scope>
    <source>
        <strain evidence="3 4">DSM 22653</strain>
    </source>
</reference>